<keyword evidence="4 7" id="KW-0812">Transmembrane</keyword>
<keyword evidence="5 7" id="KW-1133">Transmembrane helix</keyword>
<sequence>MVNQQRKHVPIQGLTKNELHGMVKETPPSGKHRGIIAIAGIATLGSLLFGYDTGVISGALPYMHMPSGAGGLGLTTTEEGAIGGILTIGAAFGALLGGRLSDRYGRRYNIIVLAILFFIGAIGNTFAPNVWVMYPFRLILGLAVGGASATVPVYLAETAPKRIRGTIVALDQLMIVTGQLLAFSMNAAINSMHGGPQLTVTADPTGQIAAGAYTWESLQKMIEQVTHSTDMNIIRDFAMQLTIQEGSGNGAAWRWMIVLCSVPAVLLWLGMHFMPESSRWYVLRTDVYAAIGSLKRVREGESDRAVTEEIYEMVENRQKDLAYSRDKGLREVWRTPWLRKLLLVGIFLAIVNQTTGVNTVMYYAPKVLGYAGMGTSAAITAQVANGVTSVIGASIGLILITKFTRRNILIWDVSLVGVSLLTIAGIFHFAIAPYMDAGEIPPAWAAYAILGTMAFFMLVVQSSNGTVVWTMLGEMFPASVRGVMNGTAVFCMWIVNATITWTFPDMMNSFGGGITYTIYGVLNLIIAIVLWKIMPETSGKSLEEIEVYMEERYSK</sequence>
<dbReference type="Gene3D" id="1.20.1250.20">
    <property type="entry name" value="MFS general substrate transporter like domains"/>
    <property type="match status" value="2"/>
</dbReference>
<evidence type="ECO:0000256" key="3">
    <source>
        <dbReference type="ARBA" id="ARBA00022448"/>
    </source>
</evidence>
<feature type="transmembrane region" description="Helical" evidence="7">
    <location>
        <begin position="80"/>
        <end position="98"/>
    </location>
</feature>
<dbReference type="PROSITE" id="PS00217">
    <property type="entry name" value="SUGAR_TRANSPORT_2"/>
    <property type="match status" value="1"/>
</dbReference>
<dbReference type="PROSITE" id="PS00216">
    <property type="entry name" value="SUGAR_TRANSPORT_1"/>
    <property type="match status" value="1"/>
</dbReference>
<comment type="similarity">
    <text evidence="2">Belongs to the major facilitator superfamily. Sugar transporter (TC 2.A.1.1) family.</text>
</comment>
<evidence type="ECO:0000256" key="7">
    <source>
        <dbReference type="SAM" id="Phobius"/>
    </source>
</evidence>
<dbReference type="PANTHER" id="PTHR48020:SF12">
    <property type="entry name" value="PROTON MYO-INOSITOL COTRANSPORTER"/>
    <property type="match status" value="1"/>
</dbReference>
<feature type="transmembrane region" description="Helical" evidence="7">
    <location>
        <begin position="252"/>
        <end position="274"/>
    </location>
</feature>
<evidence type="ECO:0000256" key="2">
    <source>
        <dbReference type="ARBA" id="ARBA00010992"/>
    </source>
</evidence>
<evidence type="ECO:0000256" key="4">
    <source>
        <dbReference type="ARBA" id="ARBA00022692"/>
    </source>
</evidence>
<dbReference type="GO" id="GO:0022857">
    <property type="term" value="F:transmembrane transporter activity"/>
    <property type="evidence" value="ECO:0007669"/>
    <property type="project" value="InterPro"/>
</dbReference>
<dbReference type="AlphaFoldDB" id="A0A6H2EIX9"/>
<dbReference type="InterPro" id="IPR050814">
    <property type="entry name" value="Myo-inositol_Transporter"/>
</dbReference>
<feature type="transmembrane region" description="Helical" evidence="7">
    <location>
        <begin position="408"/>
        <end position="431"/>
    </location>
</feature>
<dbReference type="Proteomes" id="UP000502298">
    <property type="component" value="Chromosome"/>
</dbReference>
<feature type="transmembrane region" description="Helical" evidence="7">
    <location>
        <begin position="376"/>
        <end position="401"/>
    </location>
</feature>
<keyword evidence="3" id="KW-0813">Transport</keyword>
<feature type="transmembrane region" description="Helical" evidence="7">
    <location>
        <begin position="34"/>
        <end position="60"/>
    </location>
</feature>
<dbReference type="GO" id="GO:0005886">
    <property type="term" value="C:plasma membrane"/>
    <property type="evidence" value="ECO:0007669"/>
    <property type="project" value="UniProtKB-SubCell"/>
</dbReference>
<comment type="subcellular location">
    <subcellularLocation>
        <location evidence="1">Cell membrane</location>
        <topology evidence="1">Multi-pass membrane protein</topology>
    </subcellularLocation>
</comment>
<dbReference type="InterPro" id="IPR003663">
    <property type="entry name" value="Sugar/inositol_transpt"/>
</dbReference>
<dbReference type="PROSITE" id="PS50850">
    <property type="entry name" value="MFS"/>
    <property type="match status" value="1"/>
</dbReference>
<feature type="transmembrane region" description="Helical" evidence="7">
    <location>
        <begin position="482"/>
        <end position="503"/>
    </location>
</feature>
<dbReference type="InterPro" id="IPR005828">
    <property type="entry name" value="MFS_sugar_transport-like"/>
</dbReference>
<dbReference type="EMBL" id="CP050804">
    <property type="protein sequence ID" value="QJC21094.1"/>
    <property type="molecule type" value="Genomic_DNA"/>
</dbReference>
<dbReference type="PANTHER" id="PTHR48020">
    <property type="entry name" value="PROTON MYO-INOSITOL COTRANSPORTER"/>
    <property type="match status" value="1"/>
</dbReference>
<evidence type="ECO:0000256" key="6">
    <source>
        <dbReference type="ARBA" id="ARBA00023136"/>
    </source>
</evidence>
<name>A0A6H2EIX9_9ACTO</name>
<feature type="transmembrane region" description="Helical" evidence="7">
    <location>
        <begin position="138"/>
        <end position="156"/>
    </location>
</feature>
<evidence type="ECO:0000313" key="9">
    <source>
        <dbReference type="EMBL" id="QJC21094.1"/>
    </source>
</evidence>
<feature type="transmembrane region" description="Helical" evidence="7">
    <location>
        <begin position="168"/>
        <end position="189"/>
    </location>
</feature>
<dbReference type="InterPro" id="IPR020846">
    <property type="entry name" value="MFS_dom"/>
</dbReference>
<dbReference type="SUPFAM" id="SSF103473">
    <property type="entry name" value="MFS general substrate transporter"/>
    <property type="match status" value="1"/>
</dbReference>
<dbReference type="KEGG" id="arca:HC352_00220"/>
<evidence type="ECO:0000313" key="10">
    <source>
        <dbReference type="Proteomes" id="UP000502298"/>
    </source>
</evidence>
<proteinExistence type="inferred from homology"/>
<organism evidence="9 10">
    <name type="scientific">Arcanobacterium buesumense</name>
    <dbReference type="NCBI Taxonomy" id="2722751"/>
    <lineage>
        <taxon>Bacteria</taxon>
        <taxon>Bacillati</taxon>
        <taxon>Actinomycetota</taxon>
        <taxon>Actinomycetes</taxon>
        <taxon>Actinomycetales</taxon>
        <taxon>Actinomycetaceae</taxon>
        <taxon>Arcanobacterium</taxon>
    </lineage>
</organism>
<dbReference type="PRINTS" id="PR00171">
    <property type="entry name" value="SUGRTRNSPORT"/>
</dbReference>
<evidence type="ECO:0000256" key="5">
    <source>
        <dbReference type="ARBA" id="ARBA00022989"/>
    </source>
</evidence>
<feature type="transmembrane region" description="Helical" evidence="7">
    <location>
        <begin position="341"/>
        <end position="364"/>
    </location>
</feature>
<evidence type="ECO:0000256" key="1">
    <source>
        <dbReference type="ARBA" id="ARBA00004651"/>
    </source>
</evidence>
<keyword evidence="10" id="KW-1185">Reference proteome</keyword>
<keyword evidence="6 7" id="KW-0472">Membrane</keyword>
<dbReference type="RefSeq" id="WP_168917036.1">
    <property type="nucleotide sequence ID" value="NZ_CP050804.1"/>
</dbReference>
<gene>
    <name evidence="9" type="ORF">HC352_00220</name>
</gene>
<feature type="transmembrane region" description="Helical" evidence="7">
    <location>
        <begin position="509"/>
        <end position="531"/>
    </location>
</feature>
<evidence type="ECO:0000259" key="8">
    <source>
        <dbReference type="PROSITE" id="PS50850"/>
    </source>
</evidence>
<reference evidence="9 10" key="1">
    <citation type="submission" date="2020-03" db="EMBL/GenBank/DDBJ databases">
        <title>Complete genome of Arcanobacterium buesumensis sp. nov. strain 2701.</title>
        <authorList>
            <person name="Borowiak M."/>
            <person name="Alssahen M."/>
            <person name="Laemmler C."/>
            <person name="Malorny B."/>
            <person name="Hassan A."/>
            <person name="Prenger-Berninghoff E."/>
            <person name="Ploetz M."/>
            <person name="Abdulmawjood A."/>
        </authorList>
    </citation>
    <scope>NUCLEOTIDE SEQUENCE [LARGE SCALE GENOMIC DNA]</scope>
    <source>
        <strain evidence="9 10">2701</strain>
    </source>
</reference>
<protein>
    <submittedName>
        <fullName evidence="9">Sugar porter family MFS transporter</fullName>
    </submittedName>
</protein>
<accession>A0A6H2EIX9</accession>
<feature type="domain" description="Major facilitator superfamily (MFS) profile" evidence="8">
    <location>
        <begin position="38"/>
        <end position="538"/>
    </location>
</feature>
<feature type="transmembrane region" description="Helical" evidence="7">
    <location>
        <begin position="443"/>
        <end position="461"/>
    </location>
</feature>
<feature type="transmembrane region" description="Helical" evidence="7">
    <location>
        <begin position="110"/>
        <end position="132"/>
    </location>
</feature>
<dbReference type="InterPro" id="IPR005829">
    <property type="entry name" value="Sugar_transporter_CS"/>
</dbReference>
<dbReference type="Pfam" id="PF00083">
    <property type="entry name" value="Sugar_tr"/>
    <property type="match status" value="2"/>
</dbReference>
<dbReference type="InterPro" id="IPR036259">
    <property type="entry name" value="MFS_trans_sf"/>
</dbReference>